<reference evidence="1" key="1">
    <citation type="submission" date="2020-03" db="EMBL/GenBank/DDBJ databases">
        <title>The deep terrestrial virosphere.</title>
        <authorList>
            <person name="Holmfeldt K."/>
            <person name="Nilsson E."/>
            <person name="Simone D."/>
            <person name="Lopez-Fernandez M."/>
            <person name="Wu X."/>
            <person name="de Brujin I."/>
            <person name="Lundin D."/>
            <person name="Andersson A."/>
            <person name="Bertilsson S."/>
            <person name="Dopson M."/>
        </authorList>
    </citation>
    <scope>NUCLEOTIDE SEQUENCE</scope>
    <source>
        <strain evidence="2">MM415A00919</strain>
        <strain evidence="1">MM415B01941</strain>
    </source>
</reference>
<dbReference type="EMBL" id="MT142376">
    <property type="protein sequence ID" value="QJA79315.1"/>
    <property type="molecule type" value="Genomic_DNA"/>
</dbReference>
<accession>A0A6M3IFP1</accession>
<dbReference type="EMBL" id="MT141195">
    <property type="protein sequence ID" value="QJA56018.1"/>
    <property type="molecule type" value="Genomic_DNA"/>
</dbReference>
<dbReference type="AlphaFoldDB" id="A0A6M3IFP1"/>
<name>A0A6M3IFP1_9ZZZZ</name>
<evidence type="ECO:0000313" key="2">
    <source>
        <dbReference type="EMBL" id="QJA79315.1"/>
    </source>
</evidence>
<proteinExistence type="predicted"/>
<organism evidence="1">
    <name type="scientific">viral metagenome</name>
    <dbReference type="NCBI Taxonomy" id="1070528"/>
    <lineage>
        <taxon>unclassified sequences</taxon>
        <taxon>metagenomes</taxon>
        <taxon>organismal metagenomes</taxon>
    </lineage>
</organism>
<evidence type="ECO:0000313" key="1">
    <source>
        <dbReference type="EMBL" id="QJA56018.1"/>
    </source>
</evidence>
<sequence>MKKLILIIIFVVMFSVCGYCRTVEIYLKGKVEPIIIENVTATGYDINFYQINTRNNKNESIKYIFPFDVLWQIIERE</sequence>
<protein>
    <submittedName>
        <fullName evidence="1">Uncharacterized protein</fullName>
    </submittedName>
</protein>
<gene>
    <name evidence="2" type="ORF">MM415A00919_0012</name>
    <name evidence="1" type="ORF">MM415B01941_0009</name>
</gene>